<dbReference type="AlphaFoldDB" id="A0A7Y9TUB2"/>
<gene>
    <name evidence="1" type="ORF">HDF17_003078</name>
</gene>
<accession>A0A7Y9TUB2</accession>
<keyword evidence="2" id="KW-1185">Reference proteome</keyword>
<name>A0A7Y9TUB2_9BACT</name>
<comment type="caution">
    <text evidence="1">The sequence shown here is derived from an EMBL/GenBank/DDBJ whole genome shotgun (WGS) entry which is preliminary data.</text>
</comment>
<evidence type="ECO:0000313" key="1">
    <source>
        <dbReference type="EMBL" id="NYF80758.1"/>
    </source>
</evidence>
<evidence type="ECO:0000313" key="2">
    <source>
        <dbReference type="Proteomes" id="UP000589520"/>
    </source>
</evidence>
<protein>
    <submittedName>
        <fullName evidence="1">Uncharacterized protein</fullName>
    </submittedName>
</protein>
<reference evidence="1 2" key="1">
    <citation type="submission" date="2020-07" db="EMBL/GenBank/DDBJ databases">
        <title>Genomic Encyclopedia of Type Strains, Phase IV (KMG-V): Genome sequencing to study the core and pangenomes of soil and plant-associated prokaryotes.</title>
        <authorList>
            <person name="Whitman W."/>
        </authorList>
    </citation>
    <scope>NUCLEOTIDE SEQUENCE [LARGE SCALE GENOMIC DNA]</scope>
    <source>
        <strain evidence="1 2">X4EP2</strain>
    </source>
</reference>
<dbReference type="EMBL" id="JACCCW010000002">
    <property type="protein sequence ID" value="NYF80758.1"/>
    <property type="molecule type" value="Genomic_DNA"/>
</dbReference>
<dbReference type="Proteomes" id="UP000589520">
    <property type="component" value="Unassembled WGS sequence"/>
</dbReference>
<organism evidence="1 2">
    <name type="scientific">Granulicella arctica</name>
    <dbReference type="NCBI Taxonomy" id="940613"/>
    <lineage>
        <taxon>Bacteria</taxon>
        <taxon>Pseudomonadati</taxon>
        <taxon>Acidobacteriota</taxon>
        <taxon>Terriglobia</taxon>
        <taxon>Terriglobales</taxon>
        <taxon>Acidobacteriaceae</taxon>
        <taxon>Granulicella</taxon>
    </lineage>
</organism>
<sequence length="197" mass="22517">MMQIGDKSCWWNRELPMTRIRIGFALMLVLLCGYSYLEPVLNTWTWALTHRSTATYQGLHVKVPWMWKQVDTFAGEREIRLERVRWGDPIPFESIVIHDDTASPPHTQTMTQRFEMLSSKLGESAYRGESLPLDSSIAAHYSCIAPRLTKLPTFRVSCESKDEQQSIDLFGPGQDTDDLIVLLHNLSSAQRALPPHS</sequence>
<proteinExistence type="predicted"/>